<keyword evidence="6 8" id="KW-0472">Membrane</keyword>
<dbReference type="GO" id="GO:0004499">
    <property type="term" value="F:N,N-dimethylaniline monooxygenase activity"/>
    <property type="evidence" value="ECO:0007669"/>
    <property type="project" value="UniProtKB-UniRule"/>
</dbReference>
<dbReference type="PIRSF" id="PIRSF000332">
    <property type="entry name" value="FMO"/>
    <property type="match status" value="1"/>
</dbReference>
<dbReference type="GO" id="GO:0005789">
    <property type="term" value="C:endoplasmic reticulum membrane"/>
    <property type="evidence" value="ECO:0007669"/>
    <property type="project" value="UniProtKB-SubCell"/>
</dbReference>
<comment type="cofactor">
    <cofactor evidence="6 7">
        <name>FAD</name>
        <dbReference type="ChEBI" id="CHEBI:57692"/>
    </cofactor>
</comment>
<dbReference type="InterPro" id="IPR036188">
    <property type="entry name" value="FAD/NAD-bd_sf"/>
</dbReference>
<dbReference type="InterPro" id="IPR000960">
    <property type="entry name" value="Flavin_mOase"/>
</dbReference>
<keyword evidence="6" id="KW-0256">Endoplasmic reticulum</keyword>
<keyword evidence="8" id="KW-0812">Transmembrane</keyword>
<dbReference type="Pfam" id="PF00743">
    <property type="entry name" value="FMO-like"/>
    <property type="match status" value="1"/>
</dbReference>
<feature type="transmembrane region" description="Helical" evidence="8">
    <location>
        <begin position="531"/>
        <end position="552"/>
    </location>
</feature>
<keyword evidence="6 7" id="KW-0503">Monooxygenase</keyword>
<comment type="caution">
    <text evidence="9">The sequence shown here is derived from an EMBL/GenBank/DDBJ whole genome shotgun (WGS) entry which is preliminary data.</text>
</comment>
<keyword evidence="10" id="KW-1185">Reference proteome</keyword>
<dbReference type="EMBL" id="JBICBT010000437">
    <property type="protein sequence ID" value="KAL3113763.1"/>
    <property type="molecule type" value="Genomic_DNA"/>
</dbReference>
<evidence type="ECO:0000256" key="7">
    <source>
        <dbReference type="RuleBase" id="RU361177"/>
    </source>
</evidence>
<reference evidence="9 10" key="1">
    <citation type="submission" date="2024-10" db="EMBL/GenBank/DDBJ databases">
        <authorList>
            <person name="Kim D."/>
        </authorList>
    </citation>
    <scope>NUCLEOTIDE SEQUENCE [LARGE SCALE GENOMIC DNA]</scope>
    <source>
        <strain evidence="9">BH-2024</strain>
    </source>
</reference>
<evidence type="ECO:0000256" key="1">
    <source>
        <dbReference type="ARBA" id="ARBA00009183"/>
    </source>
</evidence>
<dbReference type="InterPro" id="IPR020946">
    <property type="entry name" value="Flavin_mOase-like"/>
</dbReference>
<gene>
    <name evidence="9" type="ORF">niasHT_016052</name>
</gene>
<proteinExistence type="inferred from homology"/>
<keyword evidence="3 6" id="KW-0274">FAD</keyword>
<evidence type="ECO:0000256" key="5">
    <source>
        <dbReference type="ARBA" id="ARBA00023002"/>
    </source>
</evidence>
<dbReference type="InterPro" id="IPR050346">
    <property type="entry name" value="FMO-like"/>
</dbReference>
<evidence type="ECO:0000256" key="8">
    <source>
        <dbReference type="SAM" id="Phobius"/>
    </source>
</evidence>
<evidence type="ECO:0000256" key="3">
    <source>
        <dbReference type="ARBA" id="ARBA00022827"/>
    </source>
</evidence>
<evidence type="ECO:0000256" key="2">
    <source>
        <dbReference type="ARBA" id="ARBA00022630"/>
    </source>
</evidence>
<dbReference type="SUPFAM" id="SSF51905">
    <property type="entry name" value="FAD/NAD(P)-binding domain"/>
    <property type="match status" value="2"/>
</dbReference>
<organism evidence="9 10">
    <name type="scientific">Heterodera trifolii</name>
    <dbReference type="NCBI Taxonomy" id="157864"/>
    <lineage>
        <taxon>Eukaryota</taxon>
        <taxon>Metazoa</taxon>
        <taxon>Ecdysozoa</taxon>
        <taxon>Nematoda</taxon>
        <taxon>Chromadorea</taxon>
        <taxon>Rhabditida</taxon>
        <taxon>Tylenchina</taxon>
        <taxon>Tylenchomorpha</taxon>
        <taxon>Tylenchoidea</taxon>
        <taxon>Heteroderidae</taxon>
        <taxon>Heteroderinae</taxon>
        <taxon>Heterodera</taxon>
    </lineage>
</organism>
<keyword evidence="2 6" id="KW-0285">Flavoprotein</keyword>
<dbReference type="PRINTS" id="PR00370">
    <property type="entry name" value="FMOXYGENASE"/>
</dbReference>
<dbReference type="EC" id="1.-.-.-" evidence="7"/>
<accession>A0ABD2LEW2</accession>
<comment type="similarity">
    <text evidence="1 6 7">Belongs to the FMO family.</text>
</comment>
<protein>
    <recommendedName>
        <fullName evidence="7">Flavin-containing monooxygenase</fullName>
        <ecNumber evidence="7">1.-.-.-</ecNumber>
    </recommendedName>
</protein>
<dbReference type="AlphaFoldDB" id="A0ABD2LEW2"/>
<comment type="subcellular location">
    <subcellularLocation>
        <location evidence="6">Endoplasmic reticulum membrane</location>
    </subcellularLocation>
</comment>
<keyword evidence="5 6" id="KW-0560">Oxidoreductase</keyword>
<evidence type="ECO:0000256" key="6">
    <source>
        <dbReference type="PIRNR" id="PIRNR000332"/>
    </source>
</evidence>
<dbReference type="Proteomes" id="UP001620626">
    <property type="component" value="Unassembled WGS sequence"/>
</dbReference>
<evidence type="ECO:0000313" key="10">
    <source>
        <dbReference type="Proteomes" id="UP001620626"/>
    </source>
</evidence>
<name>A0ABD2LEW2_9BILA</name>
<keyword evidence="4 6" id="KW-0521">NADP</keyword>
<evidence type="ECO:0000313" key="9">
    <source>
        <dbReference type="EMBL" id="KAL3113763.1"/>
    </source>
</evidence>
<evidence type="ECO:0000256" key="4">
    <source>
        <dbReference type="ARBA" id="ARBA00022857"/>
    </source>
</evidence>
<dbReference type="PANTHER" id="PTHR23023">
    <property type="entry name" value="DIMETHYLANILINE MONOOXYGENASE"/>
    <property type="match status" value="1"/>
</dbReference>
<dbReference type="Gene3D" id="3.50.50.60">
    <property type="entry name" value="FAD/NAD(P)-binding domain"/>
    <property type="match status" value="1"/>
</dbReference>
<sequence>MPSSPHNFKVAIVGAGPSGLTAARQALLYGYKVCIFEKEQNFGGVWRLAVSENAQRRPVPLQSVMDCSKQLCAFSELAVAEHFPTFLRPSDAVAYLESYVRTFELAQHMKLGTEVKTIRRSDRWIVQWADSEQPNNGPSEGQRLVEELFDAVLICSGARLRRWRPPEYRMERAFKGTVIHSEQFTHSSDFRGQTVCVVGLGNSAVAIAIALAHTAKQVFLCTRRGEWILPLLQSDGQKPWDWPFSSRWHFWGRRWVPKCLRNFCWEMSAQSVSPDCSQNNGIGRPMHRLLSANLTFGAEQLCPLLASGRIRIRPNILSLSDSNLVEFADRTVEQHVDALVICTGFEFDFNLVEHGKPLRVMHNDFHLYKHMYVPELAPHHTLAIVGHVQPRGGSIWPIAELQARLFFHVLSGHTQLPTPFLMKAELEKRRCAVSTEMLKTRRHTQTEDFVQFMSELAAMVGAHPPPLRRLFGTDPCLGLSLMAGPCCSAQFRLNGAHSRHGYARQTVIEVARQSGLFSVRHWLNFASVDELLFACLVALLFDLFLRFLLLFFA</sequence>
<keyword evidence="8" id="KW-1133">Transmembrane helix</keyword>